<comment type="similarity">
    <text evidence="1">Belongs to the type-B carboxylesterase/lipase family.</text>
</comment>
<dbReference type="WBParaSite" id="TCNE_0000741701-mRNA-1">
    <property type="protein sequence ID" value="TCNE_0000741701-mRNA-1"/>
    <property type="gene ID" value="TCNE_0000741701"/>
</dbReference>
<dbReference type="AlphaFoldDB" id="A0A183UFZ7"/>
<evidence type="ECO:0000256" key="3">
    <source>
        <dbReference type="ARBA" id="ARBA00022729"/>
    </source>
</evidence>
<dbReference type="Gene3D" id="3.40.50.1820">
    <property type="entry name" value="alpha/beta hydrolase"/>
    <property type="match status" value="1"/>
</dbReference>
<reference evidence="8" key="1">
    <citation type="submission" date="2016-06" db="UniProtKB">
        <authorList>
            <consortium name="WormBaseParasite"/>
        </authorList>
    </citation>
    <scope>IDENTIFICATION</scope>
</reference>
<dbReference type="EMBL" id="UYWY01019676">
    <property type="protein sequence ID" value="VDM38738.1"/>
    <property type="molecule type" value="Genomic_DNA"/>
</dbReference>
<keyword evidence="3" id="KW-0732">Signal</keyword>
<dbReference type="Pfam" id="PF00135">
    <property type="entry name" value="COesterase"/>
    <property type="match status" value="1"/>
</dbReference>
<dbReference type="InterPro" id="IPR002168">
    <property type="entry name" value="Lipase_GDXG_HIS_AS"/>
</dbReference>
<sequence>MACRRQTCHTECFLKKKYYVTYFQKPVKRSRWHQEYLAVDYGAPCLQFMEYHRYDKFSGQNMENENEDCLFLNVFSPYEPEDEGKLYPVLVWIHGGSFLAGSGDTGIDMEVVAKNFVFNGVALVTLNYRLGPLGFLNWQVGDVTEGNFGIWDQLMALEWVQANMKQLNGDPSRITLIGESADMVHQVIALSGSATAGWAIHRHGASSWSAENVAAFLRCEKQFDDNDISDLLRATGQTIGDHCNLQETIADCLINGGELQSTELVDCLRYEANFSSFLFRRALANELGVSKMVVDKDLVPMSGVELIRDNARIPIMLGVANSEWAHKKSHFYNFRHYGNVTREDCNESVRKIINGQYHSSSSHRLHNSTLELIANATFLRYVDTPDADWSLPRIVSRLQDLEADIEFVAPAQREIDAYVENGIPVYAYSFDYVPRSPIYEEERRSYTIFGSDILKVTKKETQMFGQRARKAFHGLDHAYIFTHGYSSNVQIEPFTKRDRQMSKMLTTMITNFVKNGNPTSTPWNGFKWPPYTNYSAEYAILDLPPKMAKGSLHWPVTNFWNKEAVLLEEYTIREKGTPKNIDELTNEERLQLSAYRRAWWALWLLVAAIALVIWLSVICIVVTRCHSPRAKPYDNIVVNR</sequence>
<evidence type="ECO:0000313" key="7">
    <source>
        <dbReference type="Proteomes" id="UP000050794"/>
    </source>
</evidence>
<keyword evidence="7" id="KW-1185">Reference proteome</keyword>
<evidence type="ECO:0000313" key="8">
    <source>
        <dbReference type="WBParaSite" id="TCNE_0000741701-mRNA-1"/>
    </source>
</evidence>
<dbReference type="PANTHER" id="PTHR43903">
    <property type="entry name" value="NEUROLIGIN"/>
    <property type="match status" value="1"/>
</dbReference>
<dbReference type="PROSITE" id="PS00941">
    <property type="entry name" value="CARBOXYLESTERASE_B_2"/>
    <property type="match status" value="1"/>
</dbReference>
<dbReference type="GO" id="GO:0016787">
    <property type="term" value="F:hydrolase activity"/>
    <property type="evidence" value="ECO:0007669"/>
    <property type="project" value="InterPro"/>
</dbReference>
<keyword evidence="4" id="KW-0472">Membrane</keyword>
<feature type="domain" description="Carboxylesterase type B" evidence="5">
    <location>
        <begin position="23"/>
        <end position="554"/>
    </location>
</feature>
<dbReference type="SUPFAM" id="SSF53474">
    <property type="entry name" value="alpha/beta-Hydrolases"/>
    <property type="match status" value="1"/>
</dbReference>
<feature type="transmembrane region" description="Helical" evidence="4">
    <location>
        <begin position="598"/>
        <end position="622"/>
    </location>
</feature>
<accession>A0A183UFZ7</accession>
<reference evidence="6 7" key="2">
    <citation type="submission" date="2018-11" db="EMBL/GenBank/DDBJ databases">
        <authorList>
            <consortium name="Pathogen Informatics"/>
        </authorList>
    </citation>
    <scope>NUCLEOTIDE SEQUENCE [LARGE SCALE GENOMIC DNA]</scope>
</reference>
<dbReference type="InterPro" id="IPR019819">
    <property type="entry name" value="Carboxylesterase_B_CS"/>
</dbReference>
<dbReference type="InterPro" id="IPR051093">
    <property type="entry name" value="Neuroligin/BSAL"/>
</dbReference>
<evidence type="ECO:0000256" key="1">
    <source>
        <dbReference type="ARBA" id="ARBA00005964"/>
    </source>
</evidence>
<name>A0A183UFZ7_TOXCA</name>
<keyword evidence="4" id="KW-1133">Transmembrane helix</keyword>
<keyword evidence="4" id="KW-0812">Transmembrane</keyword>
<dbReference type="InterPro" id="IPR002018">
    <property type="entry name" value="CarbesteraseB"/>
</dbReference>
<evidence type="ECO:0000259" key="5">
    <source>
        <dbReference type="Pfam" id="PF00135"/>
    </source>
</evidence>
<dbReference type="InterPro" id="IPR029058">
    <property type="entry name" value="AB_hydrolase_fold"/>
</dbReference>
<dbReference type="PROSITE" id="PS01173">
    <property type="entry name" value="LIPASE_GDXG_HIS"/>
    <property type="match status" value="1"/>
</dbReference>
<proteinExistence type="inferred from homology"/>
<evidence type="ECO:0000256" key="2">
    <source>
        <dbReference type="ARBA" id="ARBA00010515"/>
    </source>
</evidence>
<evidence type="ECO:0000313" key="6">
    <source>
        <dbReference type="EMBL" id="VDM38738.1"/>
    </source>
</evidence>
<dbReference type="ESTHER" id="toxca-a0a0b2uzj3">
    <property type="family name" value="Carb_B_Nematoda"/>
</dbReference>
<comment type="similarity">
    <text evidence="2">Belongs to the 'GDXG' lipolytic enzyme family.</text>
</comment>
<organism evidence="7 8">
    <name type="scientific">Toxocara canis</name>
    <name type="common">Canine roundworm</name>
    <dbReference type="NCBI Taxonomy" id="6265"/>
    <lineage>
        <taxon>Eukaryota</taxon>
        <taxon>Metazoa</taxon>
        <taxon>Ecdysozoa</taxon>
        <taxon>Nematoda</taxon>
        <taxon>Chromadorea</taxon>
        <taxon>Rhabditida</taxon>
        <taxon>Spirurina</taxon>
        <taxon>Ascaridomorpha</taxon>
        <taxon>Ascaridoidea</taxon>
        <taxon>Toxocaridae</taxon>
        <taxon>Toxocara</taxon>
    </lineage>
</organism>
<dbReference type="Proteomes" id="UP000050794">
    <property type="component" value="Unassembled WGS sequence"/>
</dbReference>
<gene>
    <name evidence="6" type="ORF">TCNE_LOCUS7417</name>
</gene>
<evidence type="ECO:0000256" key="4">
    <source>
        <dbReference type="SAM" id="Phobius"/>
    </source>
</evidence>
<protein>
    <submittedName>
        <fullName evidence="8">Acetylcholinesterase</fullName>
    </submittedName>
</protein>